<sequence>MPPNFYEWHDREKALPQNNPNLPPPQGRRGKYIWFRNNVKNLGWGNIMQEIVFNAHLAYVTKRIYVFDNYTWDPYSDWMYADYNGKPIPARIPLTAILAGPIAGEPFPPQAGVPPAVIPEFFKEICPEPLVIDREEVNHNLGDASATEIVQAWVDKLATIDDSCVEIERLSAQIFDFWLFGSADRLVGFWPTLIESPIMKHFKWSPLITSAVEANRALIHPAISPGDAHRAPLPGLLALHIRRGDFIDHCMHLANWSAHYMGFNAFPQLPDRFEPPAGGGGGFNTPDGYATYRRHCHPEISEIVERVREVVESPLGKGLDRVYVLTNGKNDWLDELKIELRRVAKWKSISTSRDMSLTPEQKAVGQSIDMLIAQRSDVFIGNGFSSLTSNVVMVRQAQNTSLPWDKIRFW</sequence>
<organism evidence="1 2">
    <name type="scientific">Auriscalpium vulgare</name>
    <dbReference type="NCBI Taxonomy" id="40419"/>
    <lineage>
        <taxon>Eukaryota</taxon>
        <taxon>Fungi</taxon>
        <taxon>Dikarya</taxon>
        <taxon>Basidiomycota</taxon>
        <taxon>Agaricomycotina</taxon>
        <taxon>Agaricomycetes</taxon>
        <taxon>Russulales</taxon>
        <taxon>Auriscalpiaceae</taxon>
        <taxon>Auriscalpium</taxon>
    </lineage>
</organism>
<evidence type="ECO:0000313" key="1">
    <source>
        <dbReference type="EMBL" id="KAI0049048.1"/>
    </source>
</evidence>
<keyword evidence="2" id="KW-1185">Reference proteome</keyword>
<dbReference type="EMBL" id="MU275878">
    <property type="protein sequence ID" value="KAI0049048.1"/>
    <property type="molecule type" value="Genomic_DNA"/>
</dbReference>
<accession>A0ACB8RY03</accession>
<reference evidence="1" key="2">
    <citation type="journal article" date="2022" name="New Phytol.">
        <title>Evolutionary transition to the ectomycorrhizal habit in the genomes of a hyperdiverse lineage of mushroom-forming fungi.</title>
        <authorList>
            <person name="Looney B."/>
            <person name="Miyauchi S."/>
            <person name="Morin E."/>
            <person name="Drula E."/>
            <person name="Courty P.E."/>
            <person name="Kohler A."/>
            <person name="Kuo A."/>
            <person name="LaButti K."/>
            <person name="Pangilinan J."/>
            <person name="Lipzen A."/>
            <person name="Riley R."/>
            <person name="Andreopoulos W."/>
            <person name="He G."/>
            <person name="Johnson J."/>
            <person name="Nolan M."/>
            <person name="Tritt A."/>
            <person name="Barry K.W."/>
            <person name="Grigoriev I.V."/>
            <person name="Nagy L.G."/>
            <person name="Hibbett D."/>
            <person name="Henrissat B."/>
            <person name="Matheny P.B."/>
            <person name="Labbe J."/>
            <person name="Martin F.M."/>
        </authorList>
    </citation>
    <scope>NUCLEOTIDE SEQUENCE</scope>
    <source>
        <strain evidence="1">FP105234-sp</strain>
    </source>
</reference>
<gene>
    <name evidence="1" type="ORF">FA95DRAFT_1489872</name>
</gene>
<dbReference type="Proteomes" id="UP000814033">
    <property type="component" value="Unassembled WGS sequence"/>
</dbReference>
<evidence type="ECO:0000313" key="2">
    <source>
        <dbReference type="Proteomes" id="UP000814033"/>
    </source>
</evidence>
<reference evidence="1" key="1">
    <citation type="submission" date="2021-02" db="EMBL/GenBank/DDBJ databases">
        <authorList>
            <consortium name="DOE Joint Genome Institute"/>
            <person name="Ahrendt S."/>
            <person name="Looney B.P."/>
            <person name="Miyauchi S."/>
            <person name="Morin E."/>
            <person name="Drula E."/>
            <person name="Courty P.E."/>
            <person name="Chicoki N."/>
            <person name="Fauchery L."/>
            <person name="Kohler A."/>
            <person name="Kuo A."/>
            <person name="Labutti K."/>
            <person name="Pangilinan J."/>
            <person name="Lipzen A."/>
            <person name="Riley R."/>
            <person name="Andreopoulos W."/>
            <person name="He G."/>
            <person name="Johnson J."/>
            <person name="Barry K.W."/>
            <person name="Grigoriev I.V."/>
            <person name="Nagy L."/>
            <person name="Hibbett D."/>
            <person name="Henrissat B."/>
            <person name="Matheny P.B."/>
            <person name="Labbe J."/>
            <person name="Martin F."/>
        </authorList>
    </citation>
    <scope>NUCLEOTIDE SEQUENCE</scope>
    <source>
        <strain evidence="1">FP105234-sp</strain>
    </source>
</reference>
<name>A0ACB8RY03_9AGAM</name>
<proteinExistence type="predicted"/>
<comment type="caution">
    <text evidence="1">The sequence shown here is derived from an EMBL/GenBank/DDBJ whole genome shotgun (WGS) entry which is preliminary data.</text>
</comment>
<protein>
    <submittedName>
        <fullName evidence="1">Uncharacterized protein</fullName>
    </submittedName>
</protein>